<sequence>MNFLPLFHRAPTVDYDSAGKLTVQENSNSLSELIIRNLQREYEQLRRQQQGQPRAGVRGGLTDEADLLAEAKLLRENKGHLEARMQILEEHNKQLESQLHRLRQLLHQVNLEIFITVCSDELESGQVMEEHRVPELNGTSSSSVHQDTAGLPEISDDFLLQCANSSSDLAQVLEQINHSFPACS</sequence>
<reference evidence="2 3" key="1">
    <citation type="journal article" date="2019" name="Sci. Data">
        <title>Hybrid genome assembly and annotation of Danionella translucida.</title>
        <authorList>
            <person name="Kadobianskyi M."/>
            <person name="Schulze L."/>
            <person name="Schuelke M."/>
            <person name="Judkewitz B."/>
        </authorList>
    </citation>
    <scope>NUCLEOTIDE SEQUENCE [LARGE SCALE GENOMIC DNA]</scope>
    <source>
        <strain evidence="2 3">Bolton</strain>
    </source>
</reference>
<dbReference type="PANTHER" id="PTHR12268">
    <property type="entry name" value="E3 UBIQUITIN-PROTEIN LIGASE KCMF1"/>
    <property type="match status" value="1"/>
</dbReference>
<dbReference type="GO" id="GO:0045202">
    <property type="term" value="C:synapse"/>
    <property type="evidence" value="ECO:0007669"/>
    <property type="project" value="GOC"/>
</dbReference>
<gene>
    <name evidence="2" type="ORF">DNTS_026925</name>
</gene>
<evidence type="ECO:0000256" key="1">
    <source>
        <dbReference type="SAM" id="Coils"/>
    </source>
</evidence>
<dbReference type="EMBL" id="SRMA01025871">
    <property type="protein sequence ID" value="TRY90207.1"/>
    <property type="molecule type" value="Genomic_DNA"/>
</dbReference>
<dbReference type="STRING" id="623744.A0A553QJW1"/>
<organism evidence="2 3">
    <name type="scientific">Danionella cerebrum</name>
    <dbReference type="NCBI Taxonomy" id="2873325"/>
    <lineage>
        <taxon>Eukaryota</taxon>
        <taxon>Metazoa</taxon>
        <taxon>Chordata</taxon>
        <taxon>Craniata</taxon>
        <taxon>Vertebrata</taxon>
        <taxon>Euteleostomi</taxon>
        <taxon>Actinopterygii</taxon>
        <taxon>Neopterygii</taxon>
        <taxon>Teleostei</taxon>
        <taxon>Ostariophysi</taxon>
        <taxon>Cypriniformes</taxon>
        <taxon>Danionidae</taxon>
        <taxon>Danioninae</taxon>
        <taxon>Danionella</taxon>
    </lineage>
</organism>
<dbReference type="AlphaFoldDB" id="A0A553QJW1"/>
<comment type="caution">
    <text evidence="2">The sequence shown here is derived from an EMBL/GenBank/DDBJ whole genome shotgun (WGS) entry which is preliminary data.</text>
</comment>
<dbReference type="GO" id="GO:0005886">
    <property type="term" value="C:plasma membrane"/>
    <property type="evidence" value="ECO:0007669"/>
    <property type="project" value="TreeGrafter"/>
</dbReference>
<dbReference type="InterPro" id="IPR050774">
    <property type="entry name" value="KCMF1/Dystrophin"/>
</dbReference>
<evidence type="ECO:0000313" key="2">
    <source>
        <dbReference type="EMBL" id="TRY90207.1"/>
    </source>
</evidence>
<evidence type="ECO:0000313" key="3">
    <source>
        <dbReference type="Proteomes" id="UP000316079"/>
    </source>
</evidence>
<dbReference type="PANTHER" id="PTHR12268:SF26">
    <property type="entry name" value="UTROPHIN"/>
    <property type="match status" value="1"/>
</dbReference>
<keyword evidence="1" id="KW-0175">Coiled coil</keyword>
<dbReference type="Proteomes" id="UP000316079">
    <property type="component" value="Unassembled WGS sequence"/>
</dbReference>
<accession>A0A553QJW1</accession>
<feature type="coiled-coil region" evidence="1">
    <location>
        <begin position="28"/>
        <end position="112"/>
    </location>
</feature>
<proteinExistence type="predicted"/>
<protein>
    <submittedName>
        <fullName evidence="2">Uncharacterized protein</fullName>
    </submittedName>
</protein>
<feature type="non-terminal residue" evidence="2">
    <location>
        <position position="184"/>
    </location>
</feature>
<dbReference type="GO" id="GO:0099536">
    <property type="term" value="P:synaptic signaling"/>
    <property type="evidence" value="ECO:0007669"/>
    <property type="project" value="TreeGrafter"/>
</dbReference>
<dbReference type="OrthoDB" id="10057795at2759"/>
<keyword evidence="3" id="KW-1185">Reference proteome</keyword>
<name>A0A553QJW1_9TELE</name>